<name>A0ABD3SE17_9STRA</name>
<dbReference type="AlphaFoldDB" id="A0ABD3SE17"/>
<evidence type="ECO:0000313" key="1">
    <source>
        <dbReference type="EMBL" id="KAL3822705.1"/>
    </source>
</evidence>
<dbReference type="EMBL" id="JALLPB020000057">
    <property type="protein sequence ID" value="KAL3822705.1"/>
    <property type="molecule type" value="Genomic_DNA"/>
</dbReference>
<dbReference type="Proteomes" id="UP001530377">
    <property type="component" value="Unassembled WGS sequence"/>
</dbReference>
<accession>A0ABD3SE17</accession>
<sequence length="71" mass="7785">MRSRPRYVCVGDLTKKGIEAFGAGSLNYLTSNGVESRWQCVPAFKLTPSHRGCERISQSTASLDFGLGVNY</sequence>
<comment type="caution">
    <text evidence="1">The sequence shown here is derived from an EMBL/GenBank/DDBJ whole genome shotgun (WGS) entry which is preliminary data.</text>
</comment>
<protein>
    <submittedName>
        <fullName evidence="1">Uncharacterized protein</fullName>
    </submittedName>
</protein>
<proteinExistence type="predicted"/>
<keyword evidence="2" id="KW-1185">Reference proteome</keyword>
<evidence type="ECO:0000313" key="2">
    <source>
        <dbReference type="Proteomes" id="UP001530377"/>
    </source>
</evidence>
<organism evidence="1 2">
    <name type="scientific">Cyclostephanos tholiformis</name>
    <dbReference type="NCBI Taxonomy" id="382380"/>
    <lineage>
        <taxon>Eukaryota</taxon>
        <taxon>Sar</taxon>
        <taxon>Stramenopiles</taxon>
        <taxon>Ochrophyta</taxon>
        <taxon>Bacillariophyta</taxon>
        <taxon>Coscinodiscophyceae</taxon>
        <taxon>Thalassiosirophycidae</taxon>
        <taxon>Stephanodiscales</taxon>
        <taxon>Stephanodiscaceae</taxon>
        <taxon>Cyclostephanos</taxon>
    </lineage>
</organism>
<reference evidence="1 2" key="1">
    <citation type="submission" date="2024-10" db="EMBL/GenBank/DDBJ databases">
        <title>Updated reference genomes for cyclostephanoid diatoms.</title>
        <authorList>
            <person name="Roberts W.R."/>
            <person name="Alverson A.J."/>
        </authorList>
    </citation>
    <scope>NUCLEOTIDE SEQUENCE [LARGE SCALE GENOMIC DNA]</scope>
    <source>
        <strain evidence="1 2">AJA228-03</strain>
    </source>
</reference>
<gene>
    <name evidence="1" type="ORF">ACHAXA_000970</name>
</gene>